<comment type="caution">
    <text evidence="2">The sequence shown here is derived from an EMBL/GenBank/DDBJ whole genome shotgun (WGS) entry which is preliminary data.</text>
</comment>
<keyword evidence="1" id="KW-1133">Transmembrane helix</keyword>
<dbReference type="AlphaFoldDB" id="A0A1F5WRP2"/>
<feature type="transmembrane region" description="Helical" evidence="1">
    <location>
        <begin position="38"/>
        <end position="58"/>
    </location>
</feature>
<gene>
    <name evidence="2" type="ORF">A2W54_04535</name>
</gene>
<reference evidence="2 3" key="1">
    <citation type="journal article" date="2016" name="Nat. Commun.">
        <title>Thousands of microbial genomes shed light on interconnected biogeochemical processes in an aquifer system.</title>
        <authorList>
            <person name="Anantharaman K."/>
            <person name="Brown C.T."/>
            <person name="Hug L.A."/>
            <person name="Sharon I."/>
            <person name="Castelle C.J."/>
            <person name="Probst A.J."/>
            <person name="Thomas B.C."/>
            <person name="Singh A."/>
            <person name="Wilkins M.J."/>
            <person name="Karaoz U."/>
            <person name="Brodie E.L."/>
            <person name="Williams K.H."/>
            <person name="Hubbard S.S."/>
            <person name="Banfield J.F."/>
        </authorList>
    </citation>
    <scope>NUCLEOTIDE SEQUENCE [LARGE SCALE GENOMIC DNA]</scope>
</reference>
<dbReference type="Proteomes" id="UP000178425">
    <property type="component" value="Unassembled WGS sequence"/>
</dbReference>
<evidence type="ECO:0000313" key="3">
    <source>
        <dbReference type="Proteomes" id="UP000178425"/>
    </source>
</evidence>
<dbReference type="EMBL" id="MFHI01000030">
    <property type="protein sequence ID" value="OGF78329.1"/>
    <property type="molecule type" value="Genomic_DNA"/>
</dbReference>
<sequence length="106" mass="12127">MRIALITLIVIVSIFLIANILSDISGYLVKNYKIPGFYWIWLFIFPIVAISLIPLSVIPDFSFLQNSNGFVPLWIVNLTILGFYFAILVLLCIILYKYFSKPTAHP</sequence>
<keyword evidence="1" id="KW-0812">Transmembrane</keyword>
<organism evidence="2 3">
    <name type="scientific">Candidatus Giovannonibacteria bacterium RIFCSPHIGHO2_02_43_13</name>
    <dbReference type="NCBI Taxonomy" id="1798330"/>
    <lineage>
        <taxon>Bacteria</taxon>
        <taxon>Candidatus Giovannoniibacteriota</taxon>
    </lineage>
</organism>
<protein>
    <submittedName>
        <fullName evidence="2">Uncharacterized protein</fullName>
    </submittedName>
</protein>
<evidence type="ECO:0000256" key="1">
    <source>
        <dbReference type="SAM" id="Phobius"/>
    </source>
</evidence>
<evidence type="ECO:0000313" key="2">
    <source>
        <dbReference type="EMBL" id="OGF78329.1"/>
    </source>
</evidence>
<name>A0A1F5WRP2_9BACT</name>
<accession>A0A1F5WRP2</accession>
<keyword evidence="1" id="KW-0472">Membrane</keyword>
<feature type="transmembrane region" description="Helical" evidence="1">
    <location>
        <begin position="70"/>
        <end position="96"/>
    </location>
</feature>
<proteinExistence type="predicted"/>